<feature type="compositionally biased region" description="Basic and acidic residues" evidence="1">
    <location>
        <begin position="7"/>
        <end position="21"/>
    </location>
</feature>
<name>A0A914E0S8_9BILA</name>
<dbReference type="WBParaSite" id="ACRNAN_scaffold5158.g20970.t1">
    <property type="protein sequence ID" value="ACRNAN_scaffold5158.g20970.t1"/>
    <property type="gene ID" value="ACRNAN_scaffold5158.g20970"/>
</dbReference>
<dbReference type="AlphaFoldDB" id="A0A914E0S8"/>
<dbReference type="Proteomes" id="UP000887540">
    <property type="component" value="Unplaced"/>
</dbReference>
<feature type="region of interest" description="Disordered" evidence="1">
    <location>
        <begin position="1"/>
        <end position="34"/>
    </location>
</feature>
<keyword evidence="2" id="KW-1185">Reference proteome</keyword>
<evidence type="ECO:0000313" key="3">
    <source>
        <dbReference type="WBParaSite" id="ACRNAN_scaffold5158.g20970.t1"/>
    </source>
</evidence>
<accession>A0A914E0S8</accession>
<organism evidence="2 3">
    <name type="scientific">Acrobeloides nanus</name>
    <dbReference type="NCBI Taxonomy" id="290746"/>
    <lineage>
        <taxon>Eukaryota</taxon>
        <taxon>Metazoa</taxon>
        <taxon>Ecdysozoa</taxon>
        <taxon>Nematoda</taxon>
        <taxon>Chromadorea</taxon>
        <taxon>Rhabditida</taxon>
        <taxon>Tylenchina</taxon>
        <taxon>Cephalobomorpha</taxon>
        <taxon>Cephaloboidea</taxon>
        <taxon>Cephalobidae</taxon>
        <taxon>Acrobeloides</taxon>
    </lineage>
</organism>
<evidence type="ECO:0000256" key="1">
    <source>
        <dbReference type="SAM" id="MobiDB-lite"/>
    </source>
</evidence>
<evidence type="ECO:0000313" key="2">
    <source>
        <dbReference type="Proteomes" id="UP000887540"/>
    </source>
</evidence>
<sequence>MENSNNPDEKSLDNNEHKPDSSIEDDLANPTNFSSNNELIKDLAMKLALQTADGADDPELFSQALNSNLVQWAIKMLLPNNPTNQEAEACKATQSHKCLADTLSDPRVIQISKNFNKEITKINQNTNDSVNDPNSGNDLAGLFTSVLKLVCDATKNMSEEIRGPTNSKMHEHLENVQKQDVDGKNVLNKVVKLDEPKQIDQICDQIKKQLENGELKVFIKDVVGTYKRMSEDDLD</sequence>
<protein>
    <submittedName>
        <fullName evidence="3">Uncharacterized protein</fullName>
    </submittedName>
</protein>
<reference evidence="3" key="1">
    <citation type="submission" date="2022-11" db="UniProtKB">
        <authorList>
            <consortium name="WormBaseParasite"/>
        </authorList>
    </citation>
    <scope>IDENTIFICATION</scope>
</reference>
<proteinExistence type="predicted"/>